<dbReference type="Proteomes" id="UP000663880">
    <property type="component" value="Unassembled WGS sequence"/>
</dbReference>
<organism evidence="2 3">
    <name type="scientific">Pieris macdunnoughi</name>
    <dbReference type="NCBI Taxonomy" id="345717"/>
    <lineage>
        <taxon>Eukaryota</taxon>
        <taxon>Metazoa</taxon>
        <taxon>Ecdysozoa</taxon>
        <taxon>Arthropoda</taxon>
        <taxon>Hexapoda</taxon>
        <taxon>Insecta</taxon>
        <taxon>Pterygota</taxon>
        <taxon>Neoptera</taxon>
        <taxon>Endopterygota</taxon>
        <taxon>Lepidoptera</taxon>
        <taxon>Glossata</taxon>
        <taxon>Ditrysia</taxon>
        <taxon>Papilionoidea</taxon>
        <taxon>Pieridae</taxon>
        <taxon>Pierinae</taxon>
        <taxon>Pieris</taxon>
    </lineage>
</organism>
<gene>
    <name evidence="2" type="ORF">PMACD_LOCUS15770</name>
</gene>
<accession>A0A821Y2I1</accession>
<feature type="compositionally biased region" description="Polar residues" evidence="1">
    <location>
        <begin position="10"/>
        <end position="32"/>
    </location>
</feature>
<proteinExistence type="predicted"/>
<comment type="caution">
    <text evidence="2">The sequence shown here is derived from an EMBL/GenBank/DDBJ whole genome shotgun (WGS) entry which is preliminary data.</text>
</comment>
<dbReference type="OrthoDB" id="7169281at2759"/>
<dbReference type="EMBL" id="CAJOBZ010000074">
    <property type="protein sequence ID" value="CAF4951902.1"/>
    <property type="molecule type" value="Genomic_DNA"/>
</dbReference>
<evidence type="ECO:0000313" key="2">
    <source>
        <dbReference type="EMBL" id="CAF4951902.1"/>
    </source>
</evidence>
<keyword evidence="3" id="KW-1185">Reference proteome</keyword>
<evidence type="ECO:0000256" key="1">
    <source>
        <dbReference type="SAM" id="MobiDB-lite"/>
    </source>
</evidence>
<feature type="region of interest" description="Disordered" evidence="1">
    <location>
        <begin position="1"/>
        <end position="46"/>
    </location>
</feature>
<reference evidence="2" key="1">
    <citation type="submission" date="2021-02" db="EMBL/GenBank/DDBJ databases">
        <authorList>
            <person name="Steward A R."/>
        </authorList>
    </citation>
    <scope>NUCLEOTIDE SEQUENCE</scope>
</reference>
<sequence>MTCPFRRAASQHQFANGSGSRNPGFRSRQSSVHLPGPEEDDGDNNTLTLKNLSEALKLLTAPSMGKRESTVSVHRVRSCTSLFAFRCLSATV</sequence>
<name>A0A821Y2I1_9NEOP</name>
<protein>
    <submittedName>
        <fullName evidence="2">Uncharacterized protein</fullName>
    </submittedName>
</protein>
<dbReference type="AlphaFoldDB" id="A0A821Y2I1"/>
<evidence type="ECO:0000313" key="3">
    <source>
        <dbReference type="Proteomes" id="UP000663880"/>
    </source>
</evidence>